<accession>A0A2M7V9C8</accession>
<dbReference type="InterPro" id="IPR008969">
    <property type="entry name" value="CarboxyPept-like_regulatory"/>
</dbReference>
<reference evidence="4" key="1">
    <citation type="submission" date="2017-09" db="EMBL/GenBank/DDBJ databases">
        <title>Depth-based differentiation of microbial function through sediment-hosted aquifers and enrichment of novel symbionts in the deep terrestrial subsurface.</title>
        <authorList>
            <person name="Probst A.J."/>
            <person name="Ladd B."/>
            <person name="Jarett J.K."/>
            <person name="Geller-Mcgrath D.E."/>
            <person name="Sieber C.M.K."/>
            <person name="Emerson J.B."/>
            <person name="Anantharaman K."/>
            <person name="Thomas B.C."/>
            <person name="Malmstrom R."/>
            <person name="Stieglmeier M."/>
            <person name="Klingl A."/>
            <person name="Woyke T."/>
            <person name="Ryan C.M."/>
            <person name="Banfield J.F."/>
        </authorList>
    </citation>
    <scope>NUCLEOTIDE SEQUENCE [LARGE SCALE GENOMIC DNA]</scope>
</reference>
<comment type="caution">
    <text evidence="3">The sequence shown here is derived from an EMBL/GenBank/DDBJ whole genome shotgun (WGS) entry which is preliminary data.</text>
</comment>
<feature type="transmembrane region" description="Helical" evidence="1">
    <location>
        <begin position="1424"/>
        <end position="1454"/>
    </location>
</feature>
<dbReference type="SUPFAM" id="SSF49464">
    <property type="entry name" value="Carboxypeptidase regulatory domain-like"/>
    <property type="match status" value="2"/>
</dbReference>
<gene>
    <name evidence="3" type="ORF">COX81_00775</name>
</gene>
<dbReference type="InterPro" id="IPR013783">
    <property type="entry name" value="Ig-like_fold"/>
</dbReference>
<protein>
    <recommendedName>
        <fullName evidence="2">Fibronectin type-III domain-containing protein</fullName>
    </recommendedName>
</protein>
<evidence type="ECO:0000313" key="4">
    <source>
        <dbReference type="Proteomes" id="UP000228568"/>
    </source>
</evidence>
<dbReference type="SMART" id="SM00060">
    <property type="entry name" value="FN3"/>
    <property type="match status" value="3"/>
</dbReference>
<name>A0A2M7V9C8_9BACT</name>
<evidence type="ECO:0000259" key="2">
    <source>
        <dbReference type="PROSITE" id="PS50853"/>
    </source>
</evidence>
<feature type="transmembrane region" description="Helical" evidence="1">
    <location>
        <begin position="12"/>
        <end position="31"/>
    </location>
</feature>
<dbReference type="InterPro" id="IPR003961">
    <property type="entry name" value="FN3_dom"/>
</dbReference>
<evidence type="ECO:0000313" key="3">
    <source>
        <dbReference type="EMBL" id="PIZ95438.1"/>
    </source>
</evidence>
<dbReference type="Gene3D" id="2.60.40.1120">
    <property type="entry name" value="Carboxypeptidase-like, regulatory domain"/>
    <property type="match status" value="2"/>
</dbReference>
<keyword evidence="1" id="KW-1133">Transmembrane helix</keyword>
<organism evidence="3 4">
    <name type="scientific">Candidatus Magasanikbacteria bacterium CG_4_10_14_0_2_um_filter_37_12</name>
    <dbReference type="NCBI Taxonomy" id="1974637"/>
    <lineage>
        <taxon>Bacteria</taxon>
        <taxon>Candidatus Magasanikiibacteriota</taxon>
    </lineage>
</organism>
<dbReference type="Proteomes" id="UP000228568">
    <property type="component" value="Unassembled WGS sequence"/>
</dbReference>
<dbReference type="EMBL" id="PFPK01000011">
    <property type="protein sequence ID" value="PIZ95438.1"/>
    <property type="molecule type" value="Genomic_DNA"/>
</dbReference>
<feature type="domain" description="Fibronectin type-III" evidence="2">
    <location>
        <begin position="746"/>
        <end position="858"/>
    </location>
</feature>
<dbReference type="PROSITE" id="PS50853">
    <property type="entry name" value="FN3"/>
    <property type="match status" value="1"/>
</dbReference>
<proteinExistence type="predicted"/>
<keyword evidence="1" id="KW-0472">Membrane</keyword>
<dbReference type="InterPro" id="IPR036116">
    <property type="entry name" value="FN3_sf"/>
</dbReference>
<dbReference type="Gene3D" id="2.60.40.10">
    <property type="entry name" value="Immunoglobulins"/>
    <property type="match status" value="1"/>
</dbReference>
<evidence type="ECO:0000256" key="1">
    <source>
        <dbReference type="SAM" id="Phobius"/>
    </source>
</evidence>
<sequence length="1616" mass="174084">MVDKNYWQNFLGVLVGIFLVCFFVFGLQFVYKYIVYAFSWNTIAVDTVGVDYNTGRSSSVVVESETLAYVAYCNYNSTGLLRYAPVTNMVAGTVEDVVSMGTTCDPSNRDIDIILDGSTPVVALKHVSSTFNIMLALRDGGGIGCLDSDWSCYGIHTLASSTQGLTLEIFSSTYGLAFHDAVEGDLVYGSCASSCTSAVNWTFETVDSSSVLVGRYPDLVFTSSGVPVVSYVDATNGVLKYAIRDSGGTGCTDVNWSCYIVDSVNVGAIGTAIDIDSLGKIGISYVGSGDSRLRFAYQDDGDTGCTGGDSTFTCEDVNSSNSSFQDLNFHGDNPMISWRQSSAKLSFSSKYLGVWSTETADESAASTGGFTSMGRFNDDVYIAYHNVTDAEVMLANATIAFNTAPTSIEISPAQTSASVVTVTSTITDLDSDTTSLIVEYSLDNLTWVSSTISGVTPSVGISTSTGSITGIASAPSIALTIEWNIEADIPDTDDTTVYFRLTPNDGTESGSTVSTTAFAIDTKDPTVPGNLSVNTTSTNSVVLNFSTTSTDTNFGEYKLFYSTATPVTESGTAVTSSTAGHARLGNRNFSDFTVSSPIIGLDTNTLYYINLFAYDTWENSTSSANEISFYTLADTPGAPTVSASTTAILHLIINTSTNTNITEYSFCSTTDNTNCATNGYIQSADGSFGANVDWATSSLWGGTSGLDVVGLDINTGYSFLAKARNGNNIETLFSSPTTVVYTLAMTPGTPTVTSLSETSVKLIINTSTNPSNTEFTACLEVNGSCITNGYIQTDGSLGASAVWAVSSVWGGINGVNVTGLSAGTNYSLMVKARNGDNIETSGINQSGETVAEAQTPPTPGCTSCGIPDPEPECNPLLQSCTNPFGEVQINNGNEYTNKLGVVINFNATGATHYALSNTPEFTGSFIDYTSKVSHTLFAGDGEKIVYGRLKNSFGSYDVFDKIILDTVPPDPIVLAFIYNGIDETTGSVTRPPVLWGTAEPESKVIIKIKKKDTGLSIFSSISTGTDEFGDLSSLVMASTKVFPFVSLAAAVGETYIVNTKDDGTWRMQFYSFFDPENYILVFTVVDPAGNESSEVEVPLNIAYEDPCKSNSPPNYCTKLTDVCLEPNPPSSCLPPDPCLEPNPPSSCLPPDPCLGPNPPQSCTEQLLVEEKETKETNIINNEQNNNSSSGSFTHYDDGGLVSSTIIKTDIVSTTMGSATSIGIVERGVENMIIVAVKTGEFVQHVIDNPVVEKINETTVAPTVAVIAAVNMATGFQLPNVLAYLRYIFAQPLMLLRRRKQKKWGVVYDSYTKQPLDLATIRLLDSKSGQILRTQVTDMQGRFFLIIDPGTYTLEVNKDGFSGFSQYLKHFIEDNNYINLYHGEEIKVGEDGLEVNYNIPVDPVLKEDTTEEVLREYAKNGLKKIVSMTGLIITVISFVISPKLFIGLLLVFHIFSYSVIRRLAYQKIGGAFGKVIDALSERPLGKVVVRVFDAAYNKLINTTITDSKGRYAILVGPSVYYATYEKPNYIQSKSEEMDFSSEKTGGLGGLIARNEKLQLDKRNNEKERKKFDKIIQKRKKGIEKIRGDVIGAKDNKKDASFDFKKLRDVAQYGDDES</sequence>
<keyword evidence="1" id="KW-0812">Transmembrane</keyword>
<dbReference type="SUPFAM" id="SSF49265">
    <property type="entry name" value="Fibronectin type III"/>
    <property type="match status" value="2"/>
</dbReference>